<accession>A0ABR9EG14</accession>
<keyword evidence="1" id="KW-0436">Ligase</keyword>
<dbReference type="RefSeq" id="WP_192509116.1">
    <property type="nucleotide sequence ID" value="NZ_AQGV01000014.1"/>
</dbReference>
<dbReference type="EMBL" id="AQGV01000014">
    <property type="protein sequence ID" value="MBE0369936.1"/>
    <property type="molecule type" value="Genomic_DNA"/>
</dbReference>
<evidence type="ECO:0000256" key="2">
    <source>
        <dbReference type="ARBA" id="ARBA00022741"/>
    </source>
</evidence>
<keyword evidence="2 4" id="KW-0547">Nucleotide-binding</keyword>
<dbReference type="PROSITE" id="PS50975">
    <property type="entry name" value="ATP_GRASP"/>
    <property type="match status" value="1"/>
</dbReference>
<dbReference type="PANTHER" id="PTHR43585">
    <property type="entry name" value="FUMIPYRROLE BIOSYNTHESIS PROTEIN C"/>
    <property type="match status" value="1"/>
</dbReference>
<dbReference type="InterPro" id="IPR040570">
    <property type="entry name" value="LAL_C2"/>
</dbReference>
<dbReference type="PANTHER" id="PTHR43585:SF2">
    <property type="entry name" value="ATP-GRASP ENZYME FSQD"/>
    <property type="match status" value="1"/>
</dbReference>
<dbReference type="Gene3D" id="3.30.470.20">
    <property type="entry name" value="ATP-grasp fold, B domain"/>
    <property type="match status" value="1"/>
</dbReference>
<evidence type="ECO:0000256" key="1">
    <source>
        <dbReference type="ARBA" id="ARBA00022598"/>
    </source>
</evidence>
<dbReference type="InterPro" id="IPR011761">
    <property type="entry name" value="ATP-grasp"/>
</dbReference>
<protein>
    <recommendedName>
        <fullName evidence="5">ATP-grasp domain-containing protein</fullName>
    </recommendedName>
</protein>
<sequence>MRVLVLGSVRPAHRYLERLGHDVALFMFKSEIKPDDVTHCYSDIHIFDDECQLDSLLDIAKVMHANNPFHAVCCLHDNMQHFSIAIAEAFQLQFPVTAHSLETSICKYKTRQLLKTSRLDNTLCEQVNCYEELAQFIEEHAGEFILKPLQGTGSAGIQRINSRVFLADVITQWQSNKGQFPAIIEQFLVGEEYSIECFSESGQHRVLAITEKLKDESNFVELGHAMPAAITTEQEAAIIDFIKTVLTVLQVDNGPSHSEVILTSEGPQLIETHTRMGGDNIADLVELTTGLNLIELTVDQSLGEFVLDRIPQDLPKKGYAAVRYIAPVFNQNTCFESCHGIAQAEQPKHVKFVKVLKKQGDDMGLVRHSYDRTAMALCQGDSLAHACQNATDALKQLQLHVSWKNS</sequence>
<proteinExistence type="predicted"/>
<gene>
    <name evidence="6" type="ORF">PAUR_a4545</name>
</gene>
<evidence type="ECO:0000256" key="4">
    <source>
        <dbReference type="PROSITE-ProRule" id="PRU00409"/>
    </source>
</evidence>
<dbReference type="Pfam" id="PF13535">
    <property type="entry name" value="ATP-grasp_4"/>
    <property type="match status" value="1"/>
</dbReference>
<dbReference type="Proteomes" id="UP000615755">
    <property type="component" value="Unassembled WGS sequence"/>
</dbReference>
<evidence type="ECO:0000256" key="3">
    <source>
        <dbReference type="ARBA" id="ARBA00022840"/>
    </source>
</evidence>
<dbReference type="InterPro" id="IPR052032">
    <property type="entry name" value="ATP-dep_AA_Ligase"/>
</dbReference>
<evidence type="ECO:0000259" key="5">
    <source>
        <dbReference type="PROSITE" id="PS50975"/>
    </source>
</evidence>
<dbReference type="SUPFAM" id="SSF56059">
    <property type="entry name" value="Glutathione synthetase ATP-binding domain-like"/>
    <property type="match status" value="1"/>
</dbReference>
<name>A0ABR9EG14_9GAMM</name>
<comment type="caution">
    <text evidence="6">The sequence shown here is derived from an EMBL/GenBank/DDBJ whole genome shotgun (WGS) entry which is preliminary data.</text>
</comment>
<feature type="domain" description="ATP-grasp" evidence="5">
    <location>
        <begin position="111"/>
        <end position="302"/>
    </location>
</feature>
<organism evidence="6 7">
    <name type="scientific">Pseudoalteromonas aurantia 208</name>
    <dbReference type="NCBI Taxonomy" id="1314867"/>
    <lineage>
        <taxon>Bacteria</taxon>
        <taxon>Pseudomonadati</taxon>
        <taxon>Pseudomonadota</taxon>
        <taxon>Gammaproteobacteria</taxon>
        <taxon>Alteromonadales</taxon>
        <taxon>Pseudoalteromonadaceae</taxon>
        <taxon>Pseudoalteromonas</taxon>
    </lineage>
</organism>
<keyword evidence="3 4" id="KW-0067">ATP-binding</keyword>
<evidence type="ECO:0000313" key="6">
    <source>
        <dbReference type="EMBL" id="MBE0369936.1"/>
    </source>
</evidence>
<keyword evidence="7" id="KW-1185">Reference proteome</keyword>
<reference evidence="6 7" key="1">
    <citation type="submission" date="2015-03" db="EMBL/GenBank/DDBJ databases">
        <title>Genome sequence of Pseudoalteromonas aurantia.</title>
        <authorList>
            <person name="Xie B.-B."/>
            <person name="Rong J.-C."/>
            <person name="Qin Q.-L."/>
            <person name="Zhang Y.-Z."/>
        </authorList>
    </citation>
    <scope>NUCLEOTIDE SEQUENCE [LARGE SCALE GENOMIC DNA]</scope>
    <source>
        <strain evidence="6 7">208</strain>
    </source>
</reference>
<evidence type="ECO:0000313" key="7">
    <source>
        <dbReference type="Proteomes" id="UP000615755"/>
    </source>
</evidence>
<dbReference type="Pfam" id="PF18603">
    <property type="entry name" value="LAL_C2"/>
    <property type="match status" value="1"/>
</dbReference>